<evidence type="ECO:0000256" key="1">
    <source>
        <dbReference type="SAM" id="Phobius"/>
    </source>
</evidence>
<feature type="transmembrane region" description="Helical" evidence="1">
    <location>
        <begin position="172"/>
        <end position="190"/>
    </location>
</feature>
<protein>
    <submittedName>
        <fullName evidence="2">Uncharacterized protein</fullName>
    </submittedName>
</protein>
<reference evidence="2" key="1">
    <citation type="journal article" date="2020" name="Nature">
        <title>Giant virus diversity and host interactions through global metagenomics.</title>
        <authorList>
            <person name="Schulz F."/>
            <person name="Roux S."/>
            <person name="Paez-Espino D."/>
            <person name="Jungbluth S."/>
            <person name="Walsh D.A."/>
            <person name="Denef V.J."/>
            <person name="McMahon K.D."/>
            <person name="Konstantinidis K.T."/>
            <person name="Eloe-Fadrosh E.A."/>
            <person name="Kyrpides N.C."/>
            <person name="Woyke T."/>
        </authorList>
    </citation>
    <scope>NUCLEOTIDE SEQUENCE</scope>
    <source>
        <strain evidence="2">GVMAG-S-3300013014-104</strain>
    </source>
</reference>
<evidence type="ECO:0000313" key="2">
    <source>
        <dbReference type="EMBL" id="QHU19001.1"/>
    </source>
</evidence>
<keyword evidence="1" id="KW-0812">Transmembrane</keyword>
<feature type="transmembrane region" description="Helical" evidence="1">
    <location>
        <begin position="21"/>
        <end position="43"/>
    </location>
</feature>
<dbReference type="AlphaFoldDB" id="A0A6C0KP93"/>
<name>A0A6C0KP93_9ZZZZ</name>
<keyword evidence="1" id="KW-1133">Transmembrane helix</keyword>
<dbReference type="EMBL" id="MN740943">
    <property type="protein sequence ID" value="QHU19001.1"/>
    <property type="molecule type" value="Genomic_DNA"/>
</dbReference>
<proteinExistence type="predicted"/>
<keyword evidence="1" id="KW-0472">Membrane</keyword>
<feature type="transmembrane region" description="Helical" evidence="1">
    <location>
        <begin position="49"/>
        <end position="66"/>
    </location>
</feature>
<sequence>MFDFFKEITIGQADLIKSFAIFYLLIVSNYVSSSLFTCAEVNFIEKNTWLKLAIAFFLFYFLVTLISNTGKLEFTPPIQKFIYSFYYFIGFLILMRLDIFISSIVILLIFVIYFLESNKDFYLDTEDSITNPKDKEIFINNKYWITTDWPFKVRLFPVKTKDFLIINKLERLFYYIIIFLLLIGFISYGGEIRETLKHSKNLTWIKVITDTKICKLKDRKSFWHYFRVGLGLKI</sequence>
<accession>A0A6C0KP93</accession>
<organism evidence="2">
    <name type="scientific">viral metagenome</name>
    <dbReference type="NCBI Taxonomy" id="1070528"/>
    <lineage>
        <taxon>unclassified sequences</taxon>
        <taxon>metagenomes</taxon>
        <taxon>organismal metagenomes</taxon>
    </lineage>
</organism>
<feature type="transmembrane region" description="Helical" evidence="1">
    <location>
        <begin position="86"/>
        <end position="115"/>
    </location>
</feature>